<evidence type="ECO:0000256" key="1">
    <source>
        <dbReference type="SAM" id="Phobius"/>
    </source>
</evidence>
<dbReference type="EMBL" id="KQ417501">
    <property type="protein sequence ID" value="KOF91613.1"/>
    <property type="molecule type" value="Genomic_DNA"/>
</dbReference>
<name>A0A0L8HQR8_OCTBM</name>
<feature type="transmembrane region" description="Helical" evidence="1">
    <location>
        <begin position="40"/>
        <end position="59"/>
    </location>
</feature>
<reference evidence="2" key="1">
    <citation type="submission" date="2015-07" db="EMBL/GenBank/DDBJ databases">
        <title>MeaNS - Measles Nucleotide Surveillance Program.</title>
        <authorList>
            <person name="Tran T."/>
            <person name="Druce J."/>
        </authorList>
    </citation>
    <scope>NUCLEOTIDE SEQUENCE</scope>
    <source>
        <strain evidence="2">UCB-OBI-ISO-001</strain>
        <tissue evidence="2">Gonad</tissue>
    </source>
</reference>
<accession>A0A0L8HQR8</accession>
<gene>
    <name evidence="2" type="ORF">OCBIM_22008435mg</name>
</gene>
<organism evidence="2">
    <name type="scientific">Octopus bimaculoides</name>
    <name type="common">California two-spotted octopus</name>
    <dbReference type="NCBI Taxonomy" id="37653"/>
    <lineage>
        <taxon>Eukaryota</taxon>
        <taxon>Metazoa</taxon>
        <taxon>Spiralia</taxon>
        <taxon>Lophotrochozoa</taxon>
        <taxon>Mollusca</taxon>
        <taxon>Cephalopoda</taxon>
        <taxon>Coleoidea</taxon>
        <taxon>Octopodiformes</taxon>
        <taxon>Octopoda</taxon>
        <taxon>Incirrata</taxon>
        <taxon>Octopodidae</taxon>
        <taxon>Octopus</taxon>
    </lineage>
</organism>
<dbReference type="AlphaFoldDB" id="A0A0L8HQR8"/>
<protein>
    <submittedName>
        <fullName evidence="2">Uncharacterized protein</fullName>
    </submittedName>
</protein>
<keyword evidence="1" id="KW-1133">Transmembrane helix</keyword>
<proteinExistence type="predicted"/>
<keyword evidence="1" id="KW-0472">Membrane</keyword>
<keyword evidence="1" id="KW-0812">Transmembrane</keyword>
<evidence type="ECO:0000313" key="2">
    <source>
        <dbReference type="EMBL" id="KOF91613.1"/>
    </source>
</evidence>
<sequence length="74" mass="8756">MWQLLTFSFFLHKVYLISSFSLSNSILFFTPFFLPNLLGLNLNFYFILLDNILLASYFLSWNCKPSIDLVCDFQ</sequence>